<protein>
    <submittedName>
        <fullName evidence="1">Lipase family protein</fullName>
    </submittedName>
</protein>
<reference evidence="1" key="1">
    <citation type="submission" date="2023-03" db="EMBL/GenBank/DDBJ databases">
        <title>Chitinimonas shenzhenensis gen. nov., sp. nov., a novel member of family Burkholderiaceae isolated from activated sludge collected in Shen Zhen, China.</title>
        <authorList>
            <person name="Wang X."/>
        </authorList>
    </citation>
    <scope>NUCLEOTIDE SEQUENCE</scope>
    <source>
        <strain evidence="1">DQS-5</strain>
    </source>
</reference>
<organism evidence="1 2">
    <name type="scientific">Parachitinimonas caeni</name>
    <dbReference type="NCBI Taxonomy" id="3031301"/>
    <lineage>
        <taxon>Bacteria</taxon>
        <taxon>Pseudomonadati</taxon>
        <taxon>Pseudomonadota</taxon>
        <taxon>Betaproteobacteria</taxon>
        <taxon>Neisseriales</taxon>
        <taxon>Chitinibacteraceae</taxon>
        <taxon>Parachitinimonas</taxon>
    </lineage>
</organism>
<name>A0ABT7DT39_9NEIS</name>
<dbReference type="Gene3D" id="3.40.50.1820">
    <property type="entry name" value="alpha/beta hydrolase"/>
    <property type="match status" value="1"/>
</dbReference>
<dbReference type="SUPFAM" id="SSF53474">
    <property type="entry name" value="alpha/beta-Hydrolases"/>
    <property type="match status" value="1"/>
</dbReference>
<evidence type="ECO:0000313" key="2">
    <source>
        <dbReference type="Proteomes" id="UP001172778"/>
    </source>
</evidence>
<keyword evidence="2" id="KW-1185">Reference proteome</keyword>
<dbReference type="Pfam" id="PF26363">
    <property type="entry name" value="Phospholipase-like"/>
    <property type="match status" value="1"/>
</dbReference>
<comment type="caution">
    <text evidence="1">The sequence shown here is derived from an EMBL/GenBank/DDBJ whole genome shotgun (WGS) entry which is preliminary data.</text>
</comment>
<dbReference type="CDD" id="cd00741">
    <property type="entry name" value="Lipase"/>
    <property type="match status" value="1"/>
</dbReference>
<accession>A0ABT7DT39</accession>
<dbReference type="Proteomes" id="UP001172778">
    <property type="component" value="Unassembled WGS sequence"/>
</dbReference>
<evidence type="ECO:0000313" key="1">
    <source>
        <dbReference type="EMBL" id="MDK2122949.1"/>
    </source>
</evidence>
<dbReference type="RefSeq" id="WP_284099236.1">
    <property type="nucleotide sequence ID" value="NZ_JARRAF010000002.1"/>
</dbReference>
<sequence>MAIKVGQSDKGQVQWNRHAPHKAMVRTNRMTSALEVSVSKGPDGKVYVAFKGTDGKRPGTCAADALGAFGVADSSFRMARDLVKEMVAMHGADNVHVVGHSLGGTLAQFAGIKAGVPVTCFNSMGLPGHLCDKLIDLRELGSGQSKLKQAHVEHINSEGDALSQKLQTRYLPFGLTQVGERYKVEGASGHSINAKNGLLSELNKLAPDQA</sequence>
<dbReference type="EMBL" id="JARRAF010000002">
    <property type="protein sequence ID" value="MDK2122949.1"/>
    <property type="molecule type" value="Genomic_DNA"/>
</dbReference>
<dbReference type="InterPro" id="IPR029058">
    <property type="entry name" value="AB_hydrolase_fold"/>
</dbReference>
<proteinExistence type="predicted"/>
<gene>
    <name evidence="1" type="ORF">PZA18_02660</name>
</gene>